<reference evidence="2 3" key="1">
    <citation type="submission" date="2023-04" db="EMBL/GenBank/DDBJ databases">
        <title>A long-awaited taxogenomic arrangement of the family Halomonadaceae.</title>
        <authorList>
            <person name="De La Haba R."/>
            <person name="Chuvochina M."/>
            <person name="Wittouck S."/>
            <person name="Arahal D.R."/>
            <person name="Sanchez-Porro C."/>
            <person name="Hugenholtz P."/>
            <person name="Ventosa A."/>
        </authorList>
    </citation>
    <scope>NUCLEOTIDE SEQUENCE [LARGE SCALE GENOMIC DNA]</scope>
    <source>
        <strain evidence="2 3">DSM 17332</strain>
    </source>
</reference>
<accession>A0ABU1GMK8</accession>
<dbReference type="Pfam" id="PF20613">
    <property type="entry name" value="HipA_2"/>
    <property type="match status" value="1"/>
</dbReference>
<keyword evidence="3" id="KW-1185">Reference proteome</keyword>
<dbReference type="EMBL" id="JARWAL010000009">
    <property type="protein sequence ID" value="MDR5893269.1"/>
    <property type="molecule type" value="Genomic_DNA"/>
</dbReference>
<evidence type="ECO:0000313" key="3">
    <source>
        <dbReference type="Proteomes" id="UP001252270"/>
    </source>
</evidence>
<dbReference type="Proteomes" id="UP001252270">
    <property type="component" value="Unassembled WGS sequence"/>
</dbReference>
<organism evidence="2 3">
    <name type="scientific">Halomonas mongoliensis</name>
    <dbReference type="NCBI Taxonomy" id="321265"/>
    <lineage>
        <taxon>Bacteria</taxon>
        <taxon>Pseudomonadati</taxon>
        <taxon>Pseudomonadota</taxon>
        <taxon>Gammaproteobacteria</taxon>
        <taxon>Oceanospirillales</taxon>
        <taxon>Halomonadaceae</taxon>
        <taxon>Halomonas</taxon>
    </lineage>
</organism>
<evidence type="ECO:0000313" key="2">
    <source>
        <dbReference type="EMBL" id="MDR5893269.1"/>
    </source>
</evidence>
<feature type="domain" description="HipA-like kinase" evidence="1">
    <location>
        <begin position="5"/>
        <end position="243"/>
    </location>
</feature>
<name>A0ABU1GMK8_9GAMM</name>
<gene>
    <name evidence="2" type="ORF">QC820_10635</name>
</gene>
<sequence>MPVEIVEVMRRSTQGMTRPYICRGDDGHVYFVKGVGAGRRSQLCEWIAGSLALEIGLPVAPFEIVHVPDELIELEAGLDLGDLGIGPAFASRECGVSELSFSRVKDVPSELQQQVLAFDWWIHNADRILTARGGNPNLFWDEGAGELVVIDHNQAFDQAFDPHDFLAHHVFRAQAATIHHDWLRRHELADAMIAALQHWDSILEQIPEEWWYLDEELITRVDFDHEAIRQGLAQVNRDEFWGWQ</sequence>
<evidence type="ECO:0000259" key="1">
    <source>
        <dbReference type="Pfam" id="PF20613"/>
    </source>
</evidence>
<dbReference type="RefSeq" id="WP_309636891.1">
    <property type="nucleotide sequence ID" value="NZ_JARWAL010000009.1"/>
</dbReference>
<dbReference type="InterPro" id="IPR046748">
    <property type="entry name" value="HipA_2"/>
</dbReference>
<protein>
    <recommendedName>
        <fullName evidence="1">HipA-like kinase domain-containing protein</fullName>
    </recommendedName>
</protein>
<proteinExistence type="predicted"/>
<comment type="caution">
    <text evidence="2">The sequence shown here is derived from an EMBL/GenBank/DDBJ whole genome shotgun (WGS) entry which is preliminary data.</text>
</comment>